<organism evidence="2 3">
    <name type="scientific">Chromobacterium indicum</name>
    <dbReference type="NCBI Taxonomy" id="3110228"/>
    <lineage>
        <taxon>Bacteria</taxon>
        <taxon>Pseudomonadati</taxon>
        <taxon>Pseudomonadota</taxon>
        <taxon>Betaproteobacteria</taxon>
        <taxon>Neisseriales</taxon>
        <taxon>Chromobacteriaceae</taxon>
        <taxon>Chromobacterium</taxon>
    </lineage>
</organism>
<dbReference type="RefSeq" id="WP_346788689.1">
    <property type="nucleotide sequence ID" value="NZ_JAYFSJ010000007.1"/>
</dbReference>
<sequence>MKKPIHTWKTYQVVLVGALSFIVSGFYLFVLGDVLPDLIKTSNKVPLEDWWPKGVLLWLFCGVLALLVWPFAVIAQRCHEVLKERFVG</sequence>
<feature type="transmembrane region" description="Helical" evidence="1">
    <location>
        <begin position="12"/>
        <end position="35"/>
    </location>
</feature>
<evidence type="ECO:0000256" key="1">
    <source>
        <dbReference type="SAM" id="Phobius"/>
    </source>
</evidence>
<evidence type="ECO:0000313" key="2">
    <source>
        <dbReference type="EMBL" id="MEN7431411.1"/>
    </source>
</evidence>
<name>A0ABV0CJR5_9NEIS</name>
<keyword evidence="3" id="KW-1185">Reference proteome</keyword>
<dbReference type="Proteomes" id="UP001405405">
    <property type="component" value="Unassembled WGS sequence"/>
</dbReference>
<keyword evidence="1" id="KW-0472">Membrane</keyword>
<comment type="caution">
    <text evidence="2">The sequence shown here is derived from an EMBL/GenBank/DDBJ whole genome shotgun (WGS) entry which is preliminary data.</text>
</comment>
<feature type="transmembrane region" description="Helical" evidence="1">
    <location>
        <begin position="55"/>
        <end position="75"/>
    </location>
</feature>
<evidence type="ECO:0000313" key="3">
    <source>
        <dbReference type="Proteomes" id="UP001405405"/>
    </source>
</evidence>
<gene>
    <name evidence="2" type="ORF">VA599_11675</name>
</gene>
<reference evidence="2 3" key="1">
    <citation type="submission" date="2023-12" db="EMBL/GenBank/DDBJ databases">
        <title>Chromobacterium sp. strain TRC.1.1.SA producing antimicrobial pigment.</title>
        <authorList>
            <person name="Verma N."/>
            <person name="Choksket S."/>
            <person name="Pinnaka A.K."/>
            <person name="Korpole S."/>
        </authorList>
    </citation>
    <scope>NUCLEOTIDE SEQUENCE [LARGE SCALE GENOMIC DNA]</scope>
    <source>
        <strain evidence="2 3">TRC1.1.SA</strain>
    </source>
</reference>
<accession>A0ABV0CJR5</accession>
<keyword evidence="1" id="KW-0812">Transmembrane</keyword>
<protein>
    <submittedName>
        <fullName evidence="2">Uncharacterized protein</fullName>
    </submittedName>
</protein>
<proteinExistence type="predicted"/>
<dbReference type="EMBL" id="JAYFSJ010000007">
    <property type="protein sequence ID" value="MEN7431411.1"/>
    <property type="molecule type" value="Genomic_DNA"/>
</dbReference>
<keyword evidence="1" id="KW-1133">Transmembrane helix</keyword>